<accession>A0A9X1XE68</accession>
<name>A0A9X1XE68_9BACL</name>
<protein>
    <submittedName>
        <fullName evidence="1">Uncharacterized protein</fullName>
    </submittedName>
</protein>
<keyword evidence="2" id="KW-1185">Reference proteome</keyword>
<dbReference type="Proteomes" id="UP001139011">
    <property type="component" value="Unassembled WGS sequence"/>
</dbReference>
<organism evidence="1 2">
    <name type="scientific">Fictibacillus marinisediminis</name>
    <dbReference type="NCBI Taxonomy" id="2878389"/>
    <lineage>
        <taxon>Bacteria</taxon>
        <taxon>Bacillati</taxon>
        <taxon>Bacillota</taxon>
        <taxon>Bacilli</taxon>
        <taxon>Bacillales</taxon>
        <taxon>Fictibacillaceae</taxon>
        <taxon>Fictibacillus</taxon>
    </lineage>
</organism>
<proteinExistence type="predicted"/>
<dbReference type="RefSeq" id="WP_248253525.1">
    <property type="nucleotide sequence ID" value="NZ_JAIWJX010000002.1"/>
</dbReference>
<dbReference type="AlphaFoldDB" id="A0A9X1XE68"/>
<dbReference type="EMBL" id="JAIWJX010000002">
    <property type="protein sequence ID" value="MCK6258185.1"/>
    <property type="molecule type" value="Genomic_DNA"/>
</dbReference>
<reference evidence="1" key="1">
    <citation type="submission" date="2021-09" db="EMBL/GenBank/DDBJ databases">
        <title>Genome analysis of Fictibacillus sp. KIGAM418 isolated from marine sediment.</title>
        <authorList>
            <person name="Seo M.-J."/>
            <person name="Cho E.-S."/>
            <person name="Hwang C.Y."/>
        </authorList>
    </citation>
    <scope>NUCLEOTIDE SEQUENCE</scope>
    <source>
        <strain evidence="1">KIGAM418</strain>
    </source>
</reference>
<sequence>MKFQKVFIVLISIGVLLTGYTVYSFNKEPNHSTTFSARVLKKAHNGDKFTVQVQDTENKNRQGNVIIKSENVWNLIEKNKRYFIVVSYKSDKLFSEGPASLQQIDKIK</sequence>
<comment type="caution">
    <text evidence="1">The sequence shown here is derived from an EMBL/GenBank/DDBJ whole genome shotgun (WGS) entry which is preliminary data.</text>
</comment>
<gene>
    <name evidence="1" type="ORF">LCY76_16545</name>
</gene>
<evidence type="ECO:0000313" key="1">
    <source>
        <dbReference type="EMBL" id="MCK6258185.1"/>
    </source>
</evidence>
<evidence type="ECO:0000313" key="2">
    <source>
        <dbReference type="Proteomes" id="UP001139011"/>
    </source>
</evidence>